<dbReference type="InterPro" id="IPR014016">
    <property type="entry name" value="UvrD-like_ATP-bd"/>
</dbReference>
<dbReference type="GO" id="GO:0005524">
    <property type="term" value="F:ATP binding"/>
    <property type="evidence" value="ECO:0007669"/>
    <property type="project" value="UniProtKB-UniRule"/>
</dbReference>
<evidence type="ECO:0000256" key="5">
    <source>
        <dbReference type="ARBA" id="ARBA00022840"/>
    </source>
</evidence>
<comment type="catalytic activity">
    <reaction evidence="10">
        <text>ATP + H2O = ADP + phosphate + H(+)</text>
        <dbReference type="Rhea" id="RHEA:13065"/>
        <dbReference type="ChEBI" id="CHEBI:15377"/>
        <dbReference type="ChEBI" id="CHEBI:15378"/>
        <dbReference type="ChEBI" id="CHEBI:30616"/>
        <dbReference type="ChEBI" id="CHEBI:43474"/>
        <dbReference type="ChEBI" id="CHEBI:456216"/>
        <dbReference type="EC" id="5.6.2.4"/>
    </reaction>
</comment>
<dbReference type="EC" id="5.6.2.4" evidence="9"/>
<dbReference type="PANTHER" id="PTHR11070">
    <property type="entry name" value="UVRD / RECB / PCRA DNA HELICASE FAMILY MEMBER"/>
    <property type="match status" value="1"/>
</dbReference>
<dbReference type="GO" id="GO:0016887">
    <property type="term" value="F:ATP hydrolysis activity"/>
    <property type="evidence" value="ECO:0007669"/>
    <property type="project" value="RHEA"/>
</dbReference>
<dbReference type="InterPro" id="IPR027417">
    <property type="entry name" value="P-loop_NTPase"/>
</dbReference>
<evidence type="ECO:0000256" key="10">
    <source>
        <dbReference type="ARBA" id="ARBA00048988"/>
    </source>
</evidence>
<dbReference type="SUPFAM" id="SSF52540">
    <property type="entry name" value="P-loop containing nucleoside triphosphate hydrolases"/>
    <property type="match status" value="1"/>
</dbReference>
<dbReference type="GO" id="GO:0003677">
    <property type="term" value="F:DNA binding"/>
    <property type="evidence" value="ECO:0007669"/>
    <property type="project" value="UniProtKB-KW"/>
</dbReference>
<feature type="domain" description="UvrD-like helicase ATP-binding" evidence="12">
    <location>
        <begin position="4"/>
        <end position="285"/>
    </location>
</feature>
<comment type="caution">
    <text evidence="14">The sequence shown here is derived from an EMBL/GenBank/DDBJ whole genome shotgun (WGS) entry which is preliminary data.</text>
</comment>
<dbReference type="Gene3D" id="1.10.10.160">
    <property type="match status" value="1"/>
</dbReference>
<evidence type="ECO:0000313" key="14">
    <source>
        <dbReference type="EMBL" id="PMB16966.1"/>
    </source>
</evidence>
<dbReference type="EMBL" id="NMQE01000864">
    <property type="protein sequence ID" value="PMB16966.1"/>
    <property type="molecule type" value="Genomic_DNA"/>
</dbReference>
<dbReference type="Gene3D" id="3.40.50.300">
    <property type="entry name" value="P-loop containing nucleotide triphosphate hydrolases"/>
    <property type="match status" value="2"/>
</dbReference>
<proteinExistence type="inferred from homology"/>
<dbReference type="GO" id="GO:0043138">
    <property type="term" value="F:3'-5' DNA helicase activity"/>
    <property type="evidence" value="ECO:0007669"/>
    <property type="project" value="UniProtKB-EC"/>
</dbReference>
<comment type="catalytic activity">
    <reaction evidence="8">
        <text>Couples ATP hydrolysis with the unwinding of duplex DNA by translocating in the 3'-5' direction.</text>
        <dbReference type="EC" id="5.6.2.4"/>
    </reaction>
</comment>
<evidence type="ECO:0000313" key="15">
    <source>
        <dbReference type="Proteomes" id="UP000235081"/>
    </source>
</evidence>
<dbReference type="Proteomes" id="UP000235081">
    <property type="component" value="Unassembled WGS sequence"/>
</dbReference>
<comment type="similarity">
    <text evidence="1">Belongs to the helicase family. UvrD subfamily.</text>
</comment>
<reference evidence="14 15" key="1">
    <citation type="submission" date="2017-07" db="EMBL/GenBank/DDBJ databases">
        <title>Genomes of Fischerella (Mastigocladus) sp. strains.</title>
        <authorList>
            <person name="Miller S.R."/>
        </authorList>
    </citation>
    <scope>NUCLEOTIDE SEQUENCE [LARGE SCALE GENOMIC DNA]</scope>
    <source>
        <strain evidence="14 15">CCMEE 5318</strain>
    </source>
</reference>
<evidence type="ECO:0000256" key="8">
    <source>
        <dbReference type="ARBA" id="ARBA00034617"/>
    </source>
</evidence>
<evidence type="ECO:0000256" key="7">
    <source>
        <dbReference type="ARBA" id="ARBA00023235"/>
    </source>
</evidence>
<evidence type="ECO:0000259" key="13">
    <source>
        <dbReference type="PROSITE" id="PS51217"/>
    </source>
</evidence>
<evidence type="ECO:0000256" key="9">
    <source>
        <dbReference type="ARBA" id="ARBA00034808"/>
    </source>
</evidence>
<organism evidence="14 15">
    <name type="scientific">Fischerella thermalis CCMEE 5318</name>
    <dbReference type="NCBI Taxonomy" id="2019666"/>
    <lineage>
        <taxon>Bacteria</taxon>
        <taxon>Bacillati</taxon>
        <taxon>Cyanobacteriota</taxon>
        <taxon>Cyanophyceae</taxon>
        <taxon>Nostocales</taxon>
        <taxon>Hapalosiphonaceae</taxon>
        <taxon>Fischerella</taxon>
    </lineage>
</organism>
<dbReference type="Pfam" id="PF13361">
    <property type="entry name" value="UvrD_C"/>
    <property type="match status" value="1"/>
</dbReference>
<dbReference type="PROSITE" id="PS51217">
    <property type="entry name" value="UVRD_HELICASE_CTER"/>
    <property type="match status" value="1"/>
</dbReference>
<keyword evidence="5 11" id="KW-0067">ATP-binding</keyword>
<keyword evidence="7" id="KW-0413">Isomerase</keyword>
<evidence type="ECO:0000256" key="2">
    <source>
        <dbReference type="ARBA" id="ARBA00022741"/>
    </source>
</evidence>
<evidence type="ECO:0000256" key="3">
    <source>
        <dbReference type="ARBA" id="ARBA00022801"/>
    </source>
</evidence>
<dbReference type="Pfam" id="PF00580">
    <property type="entry name" value="UvrD-helicase"/>
    <property type="match status" value="1"/>
</dbReference>
<keyword evidence="4 11" id="KW-0347">Helicase</keyword>
<keyword evidence="2 11" id="KW-0547">Nucleotide-binding</keyword>
<evidence type="ECO:0000256" key="6">
    <source>
        <dbReference type="ARBA" id="ARBA00023125"/>
    </source>
</evidence>
<evidence type="ECO:0000256" key="11">
    <source>
        <dbReference type="PROSITE-ProRule" id="PRU00560"/>
    </source>
</evidence>
<keyword evidence="3 11" id="KW-0378">Hydrolase</keyword>
<dbReference type="InterPro" id="IPR014017">
    <property type="entry name" value="DNA_helicase_UvrD-like_C"/>
</dbReference>
<keyword evidence="6" id="KW-0238">DNA-binding</keyword>
<evidence type="ECO:0000256" key="1">
    <source>
        <dbReference type="ARBA" id="ARBA00009922"/>
    </source>
</evidence>
<dbReference type="InterPro" id="IPR013986">
    <property type="entry name" value="DExx_box_DNA_helicase_dom_sf"/>
</dbReference>
<evidence type="ECO:0000259" key="12">
    <source>
        <dbReference type="PROSITE" id="PS51198"/>
    </source>
</evidence>
<sequence length="744" mass="85792">MNVKLSDEQVAIIEHPLNYHARVMSVAGSGKTSTMVKRIRYLVEKQGIPPGSIQVLMFNRLARKQFADRLEAEGVQYRGAIHVNTFHSYAYSIYNILIQQGIMPPRDFWVGDREELHKKRIRLAVYEVQRNTNDQTLNPDDAEQAISLWKASMIPPERAGHRFNPLYAAVYSVYERMRLEANGATYDDMIIDIVNILQNNKSVRERLIPNIAFLLVDEYQDVNYVQQRLIELISARKCDIMVVGDDDQTIYEWRGARPEYIRKFHRIFNDRQCKDYTLTRSFRFGPIIAQCAHNVIHNNKERHPKRVVSHHISADGHVKIMTIFDETSSSSLDEFVTLIVSKVKETQNPQKVIILGRTWAQLMNVQGALLRHKVPHYLIGQIPFTQLYETERMLDYLTLCRHFQDTINENLIVALQAVLNFPRRYIPKVLIDDVPRLVKGASVNQAITSLMNHVQRSSQRNLLEDMYNTIEYINRQIYADKAISAYESIERLSESFGLIEYFRSFYGGGEASESRIVWLRAIADLAKQSQLDVPSFIDYVKYLDPQCGLEQSECIPITTIFRTKGLEYDYVFIPDCIDGFMPVRGGNVNPCYDKEGIVEEPEISAWEESERRLFYVGITRARKGVYISTVKGQHPTHSPRSTSSTVFPSPYIAEMNCEATTAIMSALQSIAAEQTSDSKELIKHYDKYGDIPLITQTLTDYYLPELGLEGIADDLRRKIGTIRSNSLKQKQSVKTHENWWDRFP</sequence>
<dbReference type="InterPro" id="IPR000212">
    <property type="entry name" value="DNA_helicase_UvrD/REP"/>
</dbReference>
<protein>
    <recommendedName>
        <fullName evidence="9">DNA 3'-5' helicase</fullName>
        <ecNumber evidence="9">5.6.2.4</ecNumber>
    </recommendedName>
</protein>
<dbReference type="Gene3D" id="1.10.486.10">
    <property type="entry name" value="PCRA, domain 4"/>
    <property type="match status" value="1"/>
</dbReference>
<evidence type="ECO:0000256" key="4">
    <source>
        <dbReference type="ARBA" id="ARBA00022806"/>
    </source>
</evidence>
<dbReference type="PROSITE" id="PS51198">
    <property type="entry name" value="UVRD_HELICASE_ATP_BIND"/>
    <property type="match status" value="1"/>
</dbReference>
<dbReference type="RefSeq" id="WP_102183536.1">
    <property type="nucleotide sequence ID" value="NZ_NMQE01000864.1"/>
</dbReference>
<dbReference type="GO" id="GO:0000725">
    <property type="term" value="P:recombinational repair"/>
    <property type="evidence" value="ECO:0007669"/>
    <property type="project" value="TreeGrafter"/>
</dbReference>
<dbReference type="CDD" id="cd17932">
    <property type="entry name" value="DEXQc_UvrD"/>
    <property type="match status" value="1"/>
</dbReference>
<feature type="binding site" evidence="11">
    <location>
        <begin position="25"/>
        <end position="32"/>
    </location>
    <ligand>
        <name>ATP</name>
        <dbReference type="ChEBI" id="CHEBI:30616"/>
    </ligand>
</feature>
<accession>A0A2N6L5E8</accession>
<dbReference type="AlphaFoldDB" id="A0A2N6L5E8"/>
<feature type="domain" description="UvrD-like helicase C-terminal" evidence="13">
    <location>
        <begin position="286"/>
        <end position="565"/>
    </location>
</feature>
<gene>
    <name evidence="14" type="ORF">CEN46_24545</name>
</gene>
<name>A0A2N6L5E8_9CYAN</name>
<dbReference type="PANTHER" id="PTHR11070:SF2">
    <property type="entry name" value="ATP-DEPENDENT DNA HELICASE SRS2"/>
    <property type="match status" value="1"/>
</dbReference>